<evidence type="ECO:0000313" key="16">
    <source>
        <dbReference type="Proteomes" id="UP000294644"/>
    </source>
</evidence>
<dbReference type="InterPro" id="IPR039426">
    <property type="entry name" value="TonB-dep_rcpt-like"/>
</dbReference>
<dbReference type="InterPro" id="IPR012910">
    <property type="entry name" value="Plug_dom"/>
</dbReference>
<evidence type="ECO:0000256" key="5">
    <source>
        <dbReference type="ARBA" id="ARBA00022729"/>
    </source>
</evidence>
<dbReference type="GO" id="GO:0015344">
    <property type="term" value="F:siderophore uptake transmembrane transporter activity"/>
    <property type="evidence" value="ECO:0007669"/>
    <property type="project" value="TreeGrafter"/>
</dbReference>
<dbReference type="PANTHER" id="PTHR30069">
    <property type="entry name" value="TONB-DEPENDENT OUTER MEMBRANE RECEPTOR"/>
    <property type="match status" value="1"/>
</dbReference>
<name>A0A4R5D6Y2_9FLAO</name>
<dbReference type="Gene3D" id="2.170.130.10">
    <property type="entry name" value="TonB-dependent receptor, plug domain"/>
    <property type="match status" value="1"/>
</dbReference>
<keyword evidence="6 11" id="KW-0798">TonB box</keyword>
<protein>
    <submittedName>
        <fullName evidence="15">TonB-dependent receptor</fullName>
    </submittedName>
</protein>
<dbReference type="SUPFAM" id="SSF49464">
    <property type="entry name" value="Carboxypeptidase regulatory domain-like"/>
    <property type="match status" value="1"/>
</dbReference>
<evidence type="ECO:0000256" key="11">
    <source>
        <dbReference type="RuleBase" id="RU003357"/>
    </source>
</evidence>
<proteinExistence type="inferred from homology"/>
<dbReference type="PROSITE" id="PS52016">
    <property type="entry name" value="TONB_DEPENDENT_REC_3"/>
    <property type="match status" value="1"/>
</dbReference>
<keyword evidence="9 10" id="KW-0998">Cell outer membrane</keyword>
<keyword evidence="4 10" id="KW-0812">Transmembrane</keyword>
<dbReference type="SUPFAM" id="SSF56935">
    <property type="entry name" value="Porins"/>
    <property type="match status" value="1"/>
</dbReference>
<evidence type="ECO:0000259" key="14">
    <source>
        <dbReference type="Pfam" id="PF07715"/>
    </source>
</evidence>
<keyword evidence="3 10" id="KW-1134">Transmembrane beta strand</keyword>
<dbReference type="Gene3D" id="2.40.170.20">
    <property type="entry name" value="TonB-dependent receptor, beta-barrel domain"/>
    <property type="match status" value="1"/>
</dbReference>
<evidence type="ECO:0000313" key="15">
    <source>
        <dbReference type="EMBL" id="TDE07620.1"/>
    </source>
</evidence>
<gene>
    <name evidence="15" type="ORF">E0F91_00590</name>
</gene>
<evidence type="ECO:0000256" key="10">
    <source>
        <dbReference type="PROSITE-ProRule" id="PRU01360"/>
    </source>
</evidence>
<evidence type="ECO:0000256" key="6">
    <source>
        <dbReference type="ARBA" id="ARBA00023077"/>
    </source>
</evidence>
<evidence type="ECO:0000256" key="12">
    <source>
        <dbReference type="SAM" id="SignalP"/>
    </source>
</evidence>
<dbReference type="AlphaFoldDB" id="A0A4R5D6Y2"/>
<feature type="chain" id="PRO_5020479474" evidence="12">
    <location>
        <begin position="19"/>
        <end position="719"/>
    </location>
</feature>
<feature type="signal peptide" evidence="12">
    <location>
        <begin position="1"/>
        <end position="18"/>
    </location>
</feature>
<dbReference type="InterPro" id="IPR008969">
    <property type="entry name" value="CarboxyPept-like_regulatory"/>
</dbReference>
<dbReference type="Gene3D" id="2.60.40.1120">
    <property type="entry name" value="Carboxypeptidase-like, regulatory domain"/>
    <property type="match status" value="1"/>
</dbReference>
<evidence type="ECO:0000256" key="2">
    <source>
        <dbReference type="ARBA" id="ARBA00022448"/>
    </source>
</evidence>
<comment type="similarity">
    <text evidence="10 11">Belongs to the TonB-dependent receptor family.</text>
</comment>
<dbReference type="InterPro" id="IPR036942">
    <property type="entry name" value="Beta-barrel_TonB_sf"/>
</dbReference>
<evidence type="ECO:0000256" key="3">
    <source>
        <dbReference type="ARBA" id="ARBA00022452"/>
    </source>
</evidence>
<keyword evidence="2 10" id="KW-0813">Transport</keyword>
<evidence type="ECO:0000256" key="4">
    <source>
        <dbReference type="ARBA" id="ARBA00022692"/>
    </source>
</evidence>
<keyword evidence="8 15" id="KW-0675">Receptor</keyword>
<dbReference type="EMBL" id="SMFN01000001">
    <property type="protein sequence ID" value="TDE07620.1"/>
    <property type="molecule type" value="Genomic_DNA"/>
</dbReference>
<dbReference type="RefSeq" id="WP_132064445.1">
    <property type="nucleotide sequence ID" value="NZ_SMFN01000001.1"/>
</dbReference>
<feature type="domain" description="TonB-dependent receptor plug" evidence="14">
    <location>
        <begin position="119"/>
        <end position="213"/>
    </location>
</feature>
<evidence type="ECO:0000259" key="13">
    <source>
        <dbReference type="Pfam" id="PF00593"/>
    </source>
</evidence>
<dbReference type="OrthoDB" id="1075473at2"/>
<keyword evidence="16" id="KW-1185">Reference proteome</keyword>
<dbReference type="InterPro" id="IPR000531">
    <property type="entry name" value="Beta-barrel_TonB"/>
</dbReference>
<dbReference type="Pfam" id="PF00593">
    <property type="entry name" value="TonB_dep_Rec_b-barrel"/>
    <property type="match status" value="1"/>
</dbReference>
<dbReference type="GO" id="GO:0009279">
    <property type="term" value="C:cell outer membrane"/>
    <property type="evidence" value="ECO:0007669"/>
    <property type="project" value="UniProtKB-SubCell"/>
</dbReference>
<evidence type="ECO:0000256" key="8">
    <source>
        <dbReference type="ARBA" id="ARBA00023170"/>
    </source>
</evidence>
<keyword evidence="7 10" id="KW-0472">Membrane</keyword>
<keyword evidence="5 12" id="KW-0732">Signal</keyword>
<accession>A0A4R5D6Y2</accession>
<evidence type="ECO:0000256" key="1">
    <source>
        <dbReference type="ARBA" id="ARBA00004571"/>
    </source>
</evidence>
<evidence type="ECO:0000256" key="7">
    <source>
        <dbReference type="ARBA" id="ARBA00023136"/>
    </source>
</evidence>
<organism evidence="15 16">
    <name type="scientific">Flavobacterium sandaracinum</name>
    <dbReference type="NCBI Taxonomy" id="2541733"/>
    <lineage>
        <taxon>Bacteria</taxon>
        <taxon>Pseudomonadati</taxon>
        <taxon>Bacteroidota</taxon>
        <taxon>Flavobacteriia</taxon>
        <taxon>Flavobacteriales</taxon>
        <taxon>Flavobacteriaceae</taxon>
        <taxon>Flavobacterium</taxon>
    </lineage>
</organism>
<dbReference type="Pfam" id="PF13715">
    <property type="entry name" value="CarbopepD_reg_2"/>
    <property type="match status" value="1"/>
</dbReference>
<dbReference type="PANTHER" id="PTHR30069:SF29">
    <property type="entry name" value="HEMOGLOBIN AND HEMOGLOBIN-HAPTOGLOBIN-BINDING PROTEIN 1-RELATED"/>
    <property type="match status" value="1"/>
</dbReference>
<dbReference type="InterPro" id="IPR037066">
    <property type="entry name" value="Plug_dom_sf"/>
</dbReference>
<dbReference type="GO" id="GO:0044718">
    <property type="term" value="P:siderophore transmembrane transport"/>
    <property type="evidence" value="ECO:0007669"/>
    <property type="project" value="TreeGrafter"/>
</dbReference>
<dbReference type="Proteomes" id="UP000294644">
    <property type="component" value="Unassembled WGS sequence"/>
</dbReference>
<sequence>MKTIITLAVLFCTTLLFSQTTISGKVVDEKGKPVAGANVFIEGTYDGTSTTETGAFSFTTATMGNQTLVVSFLIFETSKTVIDVANFQNKTIKLRESVTSLDAVVITAGTLEAGDKARVSVLKPLDIVTTAGSAGNIIAALQTLPGTQTVGEDGRLFVRGGEANETQTFVDGIRVAQPYGASTNNVPTRGRFSPFLFSGISFSTGGYSAEYGEALSSVLLLNTQDEPDQNKTEISLMTVGLGLANTQKWKKSSLSVNANYLNLAPYQAVIPQNVNWNSPFQSLSGETVYRYNFNNGILKVYAAFDSSKFDINQENINSPEKIRVDLNNNNFYFNSSYKGVFGNNWQITSGLSYGYSNNKINLDSDKVANDENAAHLKLKLRKSFSDRLKLSFGADYFVTQFKEDFNPTSGSVFTNGYDSNIAAIYTEADIFFSKKWAAKVGVRASNNDLLNETAISPRISFAYKMAKNSQFSFAYGDFTQTPSAEYIKYSNSNQFESEKASHYILNFQYNKNGKTFRAETYYKDYRDLVKFDTQMAAYNSVYDNSGSGYAKGLDLFWRDGTSIKNLEYWVSYSYIDTERDYKNFSSQVTPSFVADHSLSIVTKYWINDWKSQIGFTNSYSSGRPYNNPNETKFMNGKTKSYNSLSFNWAYLLSQQKILYFSVSNVLGTQNVFGYEYANKPNDAGVFNRKEIIPTADRFFFVGFFWTISNDKKDNQLRNL</sequence>
<dbReference type="Pfam" id="PF07715">
    <property type="entry name" value="Plug"/>
    <property type="match status" value="1"/>
</dbReference>
<feature type="domain" description="TonB-dependent receptor-like beta-barrel" evidence="13">
    <location>
        <begin position="290"/>
        <end position="665"/>
    </location>
</feature>
<comment type="subcellular location">
    <subcellularLocation>
        <location evidence="1 10">Cell outer membrane</location>
        <topology evidence="1 10">Multi-pass membrane protein</topology>
    </subcellularLocation>
</comment>
<reference evidence="15 16" key="1">
    <citation type="submission" date="2019-03" db="EMBL/GenBank/DDBJ databases">
        <title>Flavobacterium LB-D12 sp. nov., isolated from arctic soil.</title>
        <authorList>
            <person name="Chaudhary D.K."/>
        </authorList>
    </citation>
    <scope>NUCLEOTIDE SEQUENCE [LARGE SCALE GENOMIC DNA]</scope>
    <source>
        <strain evidence="15 16">LB-D12</strain>
    </source>
</reference>
<evidence type="ECO:0000256" key="9">
    <source>
        <dbReference type="ARBA" id="ARBA00023237"/>
    </source>
</evidence>
<comment type="caution">
    <text evidence="15">The sequence shown here is derived from an EMBL/GenBank/DDBJ whole genome shotgun (WGS) entry which is preliminary data.</text>
</comment>